<accession>A0A853DVK9</accession>
<proteinExistence type="predicted"/>
<feature type="transmembrane region" description="Helical" evidence="1">
    <location>
        <begin position="36"/>
        <end position="59"/>
    </location>
</feature>
<dbReference type="AlphaFoldDB" id="A0A853DVK9"/>
<dbReference type="RefSeq" id="WP_179700757.1">
    <property type="nucleotide sequence ID" value="NZ_BAAAHA010000011.1"/>
</dbReference>
<evidence type="ECO:0000313" key="3">
    <source>
        <dbReference type="Proteomes" id="UP000521075"/>
    </source>
</evidence>
<keyword evidence="3" id="KW-1185">Reference proteome</keyword>
<evidence type="ECO:0000256" key="1">
    <source>
        <dbReference type="SAM" id="Phobius"/>
    </source>
</evidence>
<evidence type="ECO:0000313" key="2">
    <source>
        <dbReference type="EMBL" id="NYK09915.1"/>
    </source>
</evidence>
<organism evidence="2 3">
    <name type="scientific">Leifsonia naganoensis</name>
    <dbReference type="NCBI Taxonomy" id="150025"/>
    <lineage>
        <taxon>Bacteria</taxon>
        <taxon>Bacillati</taxon>
        <taxon>Actinomycetota</taxon>
        <taxon>Actinomycetes</taxon>
        <taxon>Micrococcales</taxon>
        <taxon>Microbacteriaceae</taxon>
        <taxon>Leifsonia</taxon>
    </lineage>
</organism>
<gene>
    <name evidence="2" type="ORF">HNR14_001796</name>
</gene>
<name>A0A853DVK9_9MICO</name>
<keyword evidence="1" id="KW-0472">Membrane</keyword>
<keyword evidence="1" id="KW-0812">Transmembrane</keyword>
<dbReference type="EMBL" id="JACCHJ010000001">
    <property type="protein sequence ID" value="NYK09915.1"/>
    <property type="molecule type" value="Genomic_DNA"/>
</dbReference>
<protein>
    <submittedName>
        <fullName evidence="2">Uncharacterized protein</fullName>
    </submittedName>
</protein>
<feature type="transmembrane region" description="Helical" evidence="1">
    <location>
        <begin position="9"/>
        <end position="30"/>
    </location>
</feature>
<dbReference type="Proteomes" id="UP000521075">
    <property type="component" value="Unassembled WGS sequence"/>
</dbReference>
<keyword evidence="1" id="KW-1133">Transmembrane helix</keyword>
<comment type="caution">
    <text evidence="2">The sequence shown here is derived from an EMBL/GenBank/DDBJ whole genome shotgun (WGS) entry which is preliminary data.</text>
</comment>
<reference evidence="2 3" key="1">
    <citation type="submission" date="2020-07" db="EMBL/GenBank/DDBJ databases">
        <title>Sequencing the genomes of 1000 actinobacteria strains.</title>
        <authorList>
            <person name="Klenk H.-P."/>
        </authorList>
    </citation>
    <scope>NUCLEOTIDE SEQUENCE [LARGE SCALE GENOMIC DNA]</scope>
    <source>
        <strain evidence="2 3">DSM 15166</strain>
    </source>
</reference>
<sequence>MNAALRRTLGWIAAVLLNVGALLFVVGLIVPRAGGGVSVLALGIGLCVAGLAIGAGWMFGGRRDA</sequence>